<proteinExistence type="predicted"/>
<dbReference type="OrthoDB" id="1935339at2759"/>
<dbReference type="GO" id="GO:0008270">
    <property type="term" value="F:zinc ion binding"/>
    <property type="evidence" value="ECO:0007669"/>
    <property type="project" value="UniProtKB-KW"/>
</dbReference>
<dbReference type="SMR" id="A0A1I7RP56"/>
<accession>A0A1I7RP56</accession>
<keyword evidence="9" id="KW-1185">Reference proteome</keyword>
<dbReference type="InterPro" id="IPR001841">
    <property type="entry name" value="Znf_RING"/>
</dbReference>
<organism evidence="8 10">
    <name type="scientific">Bursaphelenchus xylophilus</name>
    <name type="common">Pinewood nematode worm</name>
    <name type="synonym">Aphelenchoides xylophilus</name>
    <dbReference type="NCBI Taxonomy" id="6326"/>
    <lineage>
        <taxon>Eukaryota</taxon>
        <taxon>Metazoa</taxon>
        <taxon>Ecdysozoa</taxon>
        <taxon>Nematoda</taxon>
        <taxon>Chromadorea</taxon>
        <taxon>Rhabditida</taxon>
        <taxon>Tylenchina</taxon>
        <taxon>Tylenchomorpha</taxon>
        <taxon>Aphelenchoidea</taxon>
        <taxon>Aphelenchoididae</taxon>
        <taxon>Bursaphelenchus</taxon>
    </lineage>
</organism>
<sequence>MSVRSPSQTQVKCPICLERYAIPDTQQLSCEHRFCLTCLNLSANLATCPMPGCGTPRNIEVLVDEIDDNDDSAGVDDEGERHNRIVFGPNMLQLEERQRCEVIRGMFQCVNVARLTTIDCHHRVCFDCVAKSVTQSDSLSEPPRCPIARCANFLCRAEVMLVAEKLLPLMPVYKRIAQSLPEVSDENKPTLKDELRIYCSVYGGNASSKIINIPRICSISDMVNAIMQILKVDRNRTPLSIGIFIRVDGASEKMKSRYENLNISALAKKMVKDSGLPDRSHIVLDLNNELRR</sequence>
<dbReference type="WBParaSite" id="BXY_0249700.1">
    <property type="protein sequence ID" value="BXY_0249700.1"/>
    <property type="gene ID" value="BXY_0249700"/>
</dbReference>
<reference evidence="7" key="2">
    <citation type="submission" date="2020-08" db="EMBL/GenBank/DDBJ databases">
        <authorList>
            <person name="Kikuchi T."/>
        </authorList>
    </citation>
    <scope>NUCLEOTIDE SEQUENCE</scope>
    <source>
        <strain evidence="6">Ka4C1</strain>
    </source>
</reference>
<dbReference type="InterPro" id="IPR027370">
    <property type="entry name" value="Znf-RING_euk"/>
</dbReference>
<evidence type="ECO:0000313" key="6">
    <source>
        <dbReference type="EMBL" id="CAD5232330.1"/>
    </source>
</evidence>
<keyword evidence="2 4" id="KW-0863">Zinc-finger</keyword>
<evidence type="ECO:0000259" key="5">
    <source>
        <dbReference type="PROSITE" id="PS50089"/>
    </source>
</evidence>
<dbReference type="Proteomes" id="UP000095284">
    <property type="component" value="Unplaced"/>
</dbReference>
<dbReference type="InterPro" id="IPR017907">
    <property type="entry name" value="Znf_RING_CS"/>
</dbReference>
<evidence type="ECO:0000256" key="1">
    <source>
        <dbReference type="ARBA" id="ARBA00022723"/>
    </source>
</evidence>
<dbReference type="InterPro" id="IPR013083">
    <property type="entry name" value="Znf_RING/FYVE/PHD"/>
</dbReference>
<protein>
    <submittedName>
        <fullName evidence="6">(pine wood nematode) hypothetical protein</fullName>
    </submittedName>
    <submittedName>
        <fullName evidence="10">RING-type domain-containing protein</fullName>
    </submittedName>
</protein>
<dbReference type="SMART" id="SM00184">
    <property type="entry name" value="RING"/>
    <property type="match status" value="2"/>
</dbReference>
<reference evidence="10" key="1">
    <citation type="submission" date="2016-11" db="UniProtKB">
        <authorList>
            <consortium name="WormBaseParasite"/>
        </authorList>
    </citation>
    <scope>IDENTIFICATION</scope>
</reference>
<name>A0A1I7RP56_BURXY</name>
<dbReference type="AlphaFoldDB" id="A0A1I7RP56"/>
<evidence type="ECO:0000256" key="3">
    <source>
        <dbReference type="ARBA" id="ARBA00022833"/>
    </source>
</evidence>
<dbReference type="Gene3D" id="3.30.40.10">
    <property type="entry name" value="Zinc/RING finger domain, C3HC4 (zinc finger)"/>
    <property type="match status" value="1"/>
</dbReference>
<evidence type="ECO:0000256" key="2">
    <source>
        <dbReference type="ARBA" id="ARBA00022771"/>
    </source>
</evidence>
<evidence type="ECO:0000256" key="4">
    <source>
        <dbReference type="PROSITE-ProRule" id="PRU00175"/>
    </source>
</evidence>
<dbReference type="EMBL" id="CAJFCV020000005">
    <property type="protein sequence ID" value="CAG9124574.1"/>
    <property type="molecule type" value="Genomic_DNA"/>
</dbReference>
<keyword evidence="1" id="KW-0479">Metal-binding</keyword>
<feature type="domain" description="RING-type" evidence="5">
    <location>
        <begin position="13"/>
        <end position="50"/>
    </location>
</feature>
<evidence type="ECO:0000313" key="9">
    <source>
        <dbReference type="Proteomes" id="UP000659654"/>
    </source>
</evidence>
<dbReference type="SUPFAM" id="SSF57850">
    <property type="entry name" value="RING/U-box"/>
    <property type="match status" value="2"/>
</dbReference>
<evidence type="ECO:0000313" key="7">
    <source>
        <dbReference type="EMBL" id="CAG9124574.1"/>
    </source>
</evidence>
<dbReference type="Proteomes" id="UP000582659">
    <property type="component" value="Unassembled WGS sequence"/>
</dbReference>
<dbReference type="PROSITE" id="PS50089">
    <property type="entry name" value="ZF_RING_2"/>
    <property type="match status" value="1"/>
</dbReference>
<dbReference type="PROSITE" id="PS00518">
    <property type="entry name" value="ZF_RING_1"/>
    <property type="match status" value="2"/>
</dbReference>
<dbReference type="Proteomes" id="UP000659654">
    <property type="component" value="Unassembled WGS sequence"/>
</dbReference>
<dbReference type="EMBL" id="CAJFDI010000005">
    <property type="protein sequence ID" value="CAD5232330.1"/>
    <property type="molecule type" value="Genomic_DNA"/>
</dbReference>
<keyword evidence="3" id="KW-0862">Zinc</keyword>
<evidence type="ECO:0000313" key="8">
    <source>
        <dbReference type="Proteomes" id="UP000095284"/>
    </source>
</evidence>
<gene>
    <name evidence="6" type="ORF">BXYJ_LOCUS12421</name>
</gene>
<evidence type="ECO:0000313" key="10">
    <source>
        <dbReference type="WBParaSite" id="BXY_0249700.1"/>
    </source>
</evidence>
<dbReference type="eggNOG" id="ENOG502S609">
    <property type="taxonomic scope" value="Eukaryota"/>
</dbReference>
<dbReference type="Pfam" id="PF13445">
    <property type="entry name" value="zf-RING_UBOX"/>
    <property type="match status" value="1"/>
</dbReference>